<sequence>MKKVIFLLLLVLLGATTPAFADTDMTSSSGQTAKPAPMVLASVHPLALVAASVIPAERLRVLVPPGMTPHDFALRPSDIDLIQSADIILWAGPVTEPYLKGFATRWPDKMWINVAELGQQSPIQDPHWWLSPDIMKQAQQQLAQRVGRDPAVFANAVDLAVAAARQLLQPVQQRGFFVFHRAYDHWVAAMGLNQVGSFTLSPEQKPGIRTLQTMRSQLLSGEVVCVFSEPEFSPALVDRIVEGINVGRGELDPMALQIDITSDAYPALIADMAQRAKACLEAVAVNAAGLTPDTDLDKASLILQEQDDSIDLPLRSHTHEAGHSH</sequence>
<comment type="caution">
    <text evidence="7">The sequence shown here is derived from an EMBL/GenBank/DDBJ whole genome shotgun (WGS) entry which is preliminary data.</text>
</comment>
<dbReference type="EMBL" id="JBBKTX010000018">
    <property type="protein sequence ID" value="MFK4753625.1"/>
    <property type="molecule type" value="Genomic_DNA"/>
</dbReference>
<feature type="chain" id="PRO_5045892042" description="High-affinity zinc uptake system protein ZnuA" evidence="6">
    <location>
        <begin position="22"/>
        <end position="325"/>
    </location>
</feature>
<comment type="similarity">
    <text evidence="1">Belongs to the bacterial solute-binding protein 9 family.</text>
</comment>
<evidence type="ECO:0000256" key="1">
    <source>
        <dbReference type="ARBA" id="ARBA00011028"/>
    </source>
</evidence>
<evidence type="ECO:0000256" key="2">
    <source>
        <dbReference type="ARBA" id="ARBA00015915"/>
    </source>
</evidence>
<keyword evidence="4 6" id="KW-0732">Signal</keyword>
<proteinExistence type="inferred from homology"/>
<name>A0ABW8NLX5_9GAMM</name>
<organism evidence="7 8">
    <name type="scientific">Oceanobacter antarcticus</name>
    <dbReference type="NCBI Taxonomy" id="3133425"/>
    <lineage>
        <taxon>Bacteria</taxon>
        <taxon>Pseudomonadati</taxon>
        <taxon>Pseudomonadota</taxon>
        <taxon>Gammaproteobacteria</taxon>
        <taxon>Oceanospirillales</taxon>
        <taxon>Oceanospirillaceae</taxon>
        <taxon>Oceanobacter</taxon>
    </lineage>
</organism>
<keyword evidence="5" id="KW-0862">Zinc</keyword>
<dbReference type="SUPFAM" id="SSF53807">
    <property type="entry name" value="Helical backbone' metal receptor"/>
    <property type="match status" value="1"/>
</dbReference>
<evidence type="ECO:0000256" key="3">
    <source>
        <dbReference type="ARBA" id="ARBA00022448"/>
    </source>
</evidence>
<dbReference type="Pfam" id="PF01297">
    <property type="entry name" value="ZnuA"/>
    <property type="match status" value="1"/>
</dbReference>
<keyword evidence="5" id="KW-0864">Zinc transport</keyword>
<reference evidence="7 8" key="1">
    <citation type="submission" date="2024-03" db="EMBL/GenBank/DDBJ databases">
        <title>High-quality draft genome sequence of Oceanobacter sp. wDCs-4.</title>
        <authorList>
            <person name="Dong C."/>
        </authorList>
    </citation>
    <scope>NUCLEOTIDE SEQUENCE [LARGE SCALE GENOMIC DNA]</scope>
    <source>
        <strain evidence="8">wDCs-4</strain>
    </source>
</reference>
<evidence type="ECO:0000313" key="7">
    <source>
        <dbReference type="EMBL" id="MFK4753625.1"/>
    </source>
</evidence>
<evidence type="ECO:0000313" key="8">
    <source>
        <dbReference type="Proteomes" id="UP001620597"/>
    </source>
</evidence>
<evidence type="ECO:0000256" key="5">
    <source>
        <dbReference type="ARBA" id="ARBA00022906"/>
    </source>
</evidence>
<evidence type="ECO:0000256" key="4">
    <source>
        <dbReference type="ARBA" id="ARBA00022729"/>
    </source>
</evidence>
<feature type="signal peptide" evidence="6">
    <location>
        <begin position="1"/>
        <end position="21"/>
    </location>
</feature>
<evidence type="ECO:0000256" key="6">
    <source>
        <dbReference type="SAM" id="SignalP"/>
    </source>
</evidence>
<keyword evidence="8" id="KW-1185">Reference proteome</keyword>
<accession>A0ABW8NLX5</accession>
<dbReference type="InterPro" id="IPR006127">
    <property type="entry name" value="ZnuA-like"/>
</dbReference>
<dbReference type="PANTHER" id="PTHR42953:SF3">
    <property type="entry name" value="HIGH-AFFINITY ZINC UPTAKE SYSTEM PROTEIN ZNUA"/>
    <property type="match status" value="1"/>
</dbReference>
<keyword evidence="3" id="KW-0813">Transport</keyword>
<dbReference type="Proteomes" id="UP001620597">
    <property type="component" value="Unassembled WGS sequence"/>
</dbReference>
<dbReference type="PANTHER" id="PTHR42953">
    <property type="entry name" value="HIGH-AFFINITY ZINC UPTAKE SYSTEM PROTEIN ZNUA-RELATED"/>
    <property type="match status" value="1"/>
</dbReference>
<dbReference type="InterPro" id="IPR050492">
    <property type="entry name" value="Bact_metal-bind_prot9"/>
</dbReference>
<dbReference type="Gene3D" id="3.40.50.1980">
    <property type="entry name" value="Nitrogenase molybdenum iron protein domain"/>
    <property type="match status" value="2"/>
</dbReference>
<gene>
    <name evidence="7" type="ORF">WG929_14510</name>
</gene>
<protein>
    <recommendedName>
        <fullName evidence="2">High-affinity zinc uptake system protein ZnuA</fullName>
    </recommendedName>
</protein>
<keyword evidence="5" id="KW-0406">Ion transport</keyword>
<dbReference type="RefSeq" id="WP_416206647.1">
    <property type="nucleotide sequence ID" value="NZ_JBBKTX010000018.1"/>
</dbReference>